<organism evidence="2 3">
    <name type="scientific">Symbiodinium natans</name>
    <dbReference type="NCBI Taxonomy" id="878477"/>
    <lineage>
        <taxon>Eukaryota</taxon>
        <taxon>Sar</taxon>
        <taxon>Alveolata</taxon>
        <taxon>Dinophyceae</taxon>
        <taxon>Suessiales</taxon>
        <taxon>Symbiodiniaceae</taxon>
        <taxon>Symbiodinium</taxon>
    </lineage>
</organism>
<accession>A0A812LMR5</accession>
<feature type="compositionally biased region" description="Low complexity" evidence="1">
    <location>
        <begin position="254"/>
        <end position="268"/>
    </location>
</feature>
<sequence length="335" mass="34781">MFPHLAWTGLDHSRAAVCCKQRSDSSAFQAAFQALRESLANDGQLGMPAGSVATGIHDSGRDFAAGRAQARTTVRKKNAQRTRGRYVEPEEEQTPSFPPAGSTDRDKKITLGTHLTQLQSQNPRCVFITRKINGMGFQSKEILSTFYGQYGNVVEVLVAHSKVKSLRGQDAQSRTRPGSLGFVVMDSPEAVAKILAAGANQRVAGHTIRVEPFQRVTKPQDAGQSAGSTATSGGSTTMGSGSGSGGSGSDKSDPNGSDKSSAGSANGLGESGSGGSEEGSDKGNGFSADGSQPKAEGSEDSNPGEDSRSESSNRAASPGNGRDEEPFHEGVLQGE</sequence>
<feature type="region of interest" description="Disordered" evidence="1">
    <location>
        <begin position="66"/>
        <end position="107"/>
    </location>
</feature>
<gene>
    <name evidence="2" type="ORF">SNAT2548_LOCUS11213</name>
</gene>
<proteinExistence type="predicted"/>
<dbReference type="SUPFAM" id="SSF54928">
    <property type="entry name" value="RNA-binding domain, RBD"/>
    <property type="match status" value="1"/>
</dbReference>
<dbReference type="Gene3D" id="3.30.70.330">
    <property type="match status" value="1"/>
</dbReference>
<evidence type="ECO:0000313" key="2">
    <source>
        <dbReference type="EMBL" id="CAE7242935.1"/>
    </source>
</evidence>
<dbReference type="AlphaFoldDB" id="A0A812LMR5"/>
<dbReference type="InterPro" id="IPR035979">
    <property type="entry name" value="RBD_domain_sf"/>
</dbReference>
<keyword evidence="3" id="KW-1185">Reference proteome</keyword>
<evidence type="ECO:0000256" key="1">
    <source>
        <dbReference type="SAM" id="MobiDB-lite"/>
    </source>
</evidence>
<evidence type="ECO:0008006" key="4">
    <source>
        <dbReference type="Google" id="ProtNLM"/>
    </source>
</evidence>
<dbReference type="Proteomes" id="UP000604046">
    <property type="component" value="Unassembled WGS sequence"/>
</dbReference>
<dbReference type="GO" id="GO:0003676">
    <property type="term" value="F:nucleic acid binding"/>
    <property type="evidence" value="ECO:0007669"/>
    <property type="project" value="InterPro"/>
</dbReference>
<evidence type="ECO:0000313" key="3">
    <source>
        <dbReference type="Proteomes" id="UP000604046"/>
    </source>
</evidence>
<dbReference type="InterPro" id="IPR012677">
    <property type="entry name" value="Nucleotide-bd_a/b_plait_sf"/>
</dbReference>
<feature type="compositionally biased region" description="Low complexity" evidence="1">
    <location>
        <begin position="221"/>
        <end position="239"/>
    </location>
</feature>
<dbReference type="OrthoDB" id="438258at2759"/>
<dbReference type="EMBL" id="CAJNDS010000991">
    <property type="protein sequence ID" value="CAE7242935.1"/>
    <property type="molecule type" value="Genomic_DNA"/>
</dbReference>
<protein>
    <recommendedName>
        <fullName evidence="4">RRM domain-containing protein</fullName>
    </recommendedName>
</protein>
<reference evidence="2" key="1">
    <citation type="submission" date="2021-02" db="EMBL/GenBank/DDBJ databases">
        <authorList>
            <person name="Dougan E. K."/>
            <person name="Rhodes N."/>
            <person name="Thang M."/>
            <person name="Chan C."/>
        </authorList>
    </citation>
    <scope>NUCLEOTIDE SEQUENCE</scope>
</reference>
<name>A0A812LMR5_9DINO</name>
<comment type="caution">
    <text evidence="2">The sequence shown here is derived from an EMBL/GenBank/DDBJ whole genome shotgun (WGS) entry which is preliminary data.</text>
</comment>
<feature type="compositionally biased region" description="Basic residues" evidence="1">
    <location>
        <begin position="73"/>
        <end position="84"/>
    </location>
</feature>
<feature type="region of interest" description="Disordered" evidence="1">
    <location>
        <begin position="212"/>
        <end position="335"/>
    </location>
</feature>